<evidence type="ECO:0000256" key="3">
    <source>
        <dbReference type="ARBA" id="ARBA00022692"/>
    </source>
</evidence>
<keyword evidence="7 9" id="KW-0472">Membrane</keyword>
<dbReference type="GO" id="GO:0007165">
    <property type="term" value="P:signal transduction"/>
    <property type="evidence" value="ECO:0007669"/>
    <property type="project" value="TreeGrafter"/>
</dbReference>
<evidence type="ECO:0000256" key="2">
    <source>
        <dbReference type="ARBA" id="ARBA00022614"/>
    </source>
</evidence>
<evidence type="ECO:0000256" key="10">
    <source>
        <dbReference type="SAM" id="SignalP"/>
    </source>
</evidence>
<dbReference type="PANTHER" id="PTHR24365">
    <property type="entry name" value="TOLL-LIKE RECEPTOR"/>
    <property type="match status" value="1"/>
</dbReference>
<dbReference type="PROSITE" id="PS00430">
    <property type="entry name" value="TONB_DEPENDENT_REC_1"/>
    <property type="match status" value="1"/>
</dbReference>
<reference evidence="13" key="1">
    <citation type="submission" date="2024-02" db="UniProtKB">
        <authorList>
            <consortium name="WormBaseParasite"/>
        </authorList>
    </citation>
    <scope>IDENTIFICATION</scope>
</reference>
<dbReference type="PROSITE" id="PS51450">
    <property type="entry name" value="LRR"/>
    <property type="match status" value="2"/>
</dbReference>
<keyword evidence="3 9" id="KW-0812">Transmembrane</keyword>
<evidence type="ECO:0000313" key="12">
    <source>
        <dbReference type="Proteomes" id="UP000887575"/>
    </source>
</evidence>
<keyword evidence="12" id="KW-1185">Reference proteome</keyword>
<dbReference type="AlphaFoldDB" id="A0AAF3EDE9"/>
<evidence type="ECO:0000256" key="6">
    <source>
        <dbReference type="ARBA" id="ARBA00022989"/>
    </source>
</evidence>
<evidence type="ECO:0000313" key="13">
    <source>
        <dbReference type="WBParaSite" id="MBELARI_LOCUS11935"/>
    </source>
</evidence>
<dbReference type="InterPro" id="IPR001611">
    <property type="entry name" value="Leu-rich_rpt"/>
</dbReference>
<dbReference type="SMART" id="SM00369">
    <property type="entry name" value="LRR_TYP"/>
    <property type="match status" value="3"/>
</dbReference>
<keyword evidence="8" id="KW-0325">Glycoprotein</keyword>
<keyword evidence="6 9" id="KW-1133">Transmembrane helix</keyword>
<dbReference type="InterPro" id="IPR010916">
    <property type="entry name" value="TonB_box_CS"/>
</dbReference>
<dbReference type="PANTHER" id="PTHR24365:SF530">
    <property type="entry name" value="MSTPROX-RELATED"/>
    <property type="match status" value="1"/>
</dbReference>
<evidence type="ECO:0000256" key="1">
    <source>
        <dbReference type="ARBA" id="ARBA00004167"/>
    </source>
</evidence>
<dbReference type="WBParaSite" id="MBELARI_LOCUS11935">
    <property type="protein sequence ID" value="MBELARI_LOCUS11935"/>
    <property type="gene ID" value="MBELARI_LOCUS11935"/>
</dbReference>
<feature type="chain" id="PRO_5042201731" description="LRRCT domain-containing protein" evidence="10">
    <location>
        <begin position="19"/>
        <end position="370"/>
    </location>
</feature>
<accession>A0AAF3EDE9</accession>
<protein>
    <recommendedName>
        <fullName evidence="11">LRRCT domain-containing protein</fullName>
    </recommendedName>
</protein>
<dbReference type="GO" id="GO:0005886">
    <property type="term" value="C:plasma membrane"/>
    <property type="evidence" value="ECO:0007669"/>
    <property type="project" value="TreeGrafter"/>
</dbReference>
<evidence type="ECO:0000256" key="9">
    <source>
        <dbReference type="SAM" id="Phobius"/>
    </source>
</evidence>
<dbReference type="Pfam" id="PF13855">
    <property type="entry name" value="LRR_8"/>
    <property type="match status" value="2"/>
</dbReference>
<dbReference type="InterPro" id="IPR003591">
    <property type="entry name" value="Leu-rich_rpt_typical-subtyp"/>
</dbReference>
<proteinExistence type="predicted"/>
<name>A0AAF3EDE9_9BILA</name>
<dbReference type="Proteomes" id="UP000887575">
    <property type="component" value="Unassembled WGS sequence"/>
</dbReference>
<dbReference type="Gene3D" id="3.80.10.10">
    <property type="entry name" value="Ribonuclease Inhibitor"/>
    <property type="match status" value="1"/>
</dbReference>
<dbReference type="SMART" id="SM00082">
    <property type="entry name" value="LRRCT"/>
    <property type="match status" value="1"/>
</dbReference>
<keyword evidence="5" id="KW-0677">Repeat</keyword>
<dbReference type="InterPro" id="IPR032675">
    <property type="entry name" value="LRR_dom_sf"/>
</dbReference>
<comment type="subcellular location">
    <subcellularLocation>
        <location evidence="1">Membrane</location>
        <topology evidence="1">Single-pass membrane protein</topology>
    </subcellularLocation>
</comment>
<evidence type="ECO:0000256" key="4">
    <source>
        <dbReference type="ARBA" id="ARBA00022729"/>
    </source>
</evidence>
<feature type="transmembrane region" description="Helical" evidence="9">
    <location>
        <begin position="317"/>
        <end position="335"/>
    </location>
</feature>
<evidence type="ECO:0000256" key="8">
    <source>
        <dbReference type="ARBA" id="ARBA00023180"/>
    </source>
</evidence>
<evidence type="ECO:0000259" key="11">
    <source>
        <dbReference type="SMART" id="SM00082"/>
    </source>
</evidence>
<keyword evidence="4 10" id="KW-0732">Signal</keyword>
<feature type="signal peptide" evidence="10">
    <location>
        <begin position="1"/>
        <end position="18"/>
    </location>
</feature>
<feature type="domain" description="LRRCT" evidence="11">
    <location>
        <begin position="263"/>
        <end position="313"/>
    </location>
</feature>
<keyword evidence="2" id="KW-0433">Leucine-rich repeat</keyword>
<dbReference type="SUPFAM" id="SSF52058">
    <property type="entry name" value="L domain-like"/>
    <property type="match status" value="1"/>
</dbReference>
<dbReference type="GO" id="GO:0038023">
    <property type="term" value="F:signaling receptor activity"/>
    <property type="evidence" value="ECO:0007669"/>
    <property type="project" value="TreeGrafter"/>
</dbReference>
<evidence type="ECO:0000256" key="7">
    <source>
        <dbReference type="ARBA" id="ARBA00023136"/>
    </source>
</evidence>
<organism evidence="12 13">
    <name type="scientific">Mesorhabditis belari</name>
    <dbReference type="NCBI Taxonomy" id="2138241"/>
    <lineage>
        <taxon>Eukaryota</taxon>
        <taxon>Metazoa</taxon>
        <taxon>Ecdysozoa</taxon>
        <taxon>Nematoda</taxon>
        <taxon>Chromadorea</taxon>
        <taxon>Rhabditida</taxon>
        <taxon>Rhabditina</taxon>
        <taxon>Rhabditomorpha</taxon>
        <taxon>Rhabditoidea</taxon>
        <taxon>Rhabditidae</taxon>
        <taxon>Mesorhabditinae</taxon>
        <taxon>Mesorhabditis</taxon>
    </lineage>
</organism>
<dbReference type="InterPro" id="IPR000483">
    <property type="entry name" value="Cys-rich_flank_reg_C"/>
</dbReference>
<sequence>MRYKGCLLALVLFAVVEAEQMRIRRASAKRLPSQEEADCPRGCRCERVTVTCLERGFKDASVFEQLHALAFPHLDTIVVTGNRFGDIAFPIFGDSEMHEGVTLLNLTSSGVTKIGKETFQATPNLEYLYLDGNKISSVNSRPFEALEKLKGLHLKKALGDKSGNAKADLLSVLFDSKTRGFDELQEIDLSENGLEKIHPDTFCKVAGLARLILAGNKLTSFTAAPKCLQQLKQLMLSGNAFTTVPKSMFDMLPNVNAFDISKNPLVCDCELMPFVEMARNNPTDYVNAGETTCAAPSNYRDQHVFDFKGDLCEGRSFLPHFILLLVIAGAVFFVYRRFRDRIPVPPPFQFGYQNLNDAATRQEQVKPEFV</sequence>
<evidence type="ECO:0000256" key="5">
    <source>
        <dbReference type="ARBA" id="ARBA00022737"/>
    </source>
</evidence>